<dbReference type="PANTHER" id="PTHR30238">
    <property type="entry name" value="MEMBRANE BOUND PREDICTED REDOX MODULATOR"/>
    <property type="match status" value="1"/>
</dbReference>
<keyword evidence="8" id="KW-1185">Reference proteome</keyword>
<evidence type="ECO:0000256" key="1">
    <source>
        <dbReference type="ARBA" id="ARBA00004141"/>
    </source>
</evidence>
<evidence type="ECO:0000256" key="5">
    <source>
        <dbReference type="ARBA" id="ARBA00023136"/>
    </source>
</evidence>
<keyword evidence="3 6" id="KW-0812">Transmembrane</keyword>
<reference evidence="8" key="1">
    <citation type="submission" date="2016-10" db="EMBL/GenBank/DDBJ databases">
        <authorList>
            <person name="Varghese N."/>
            <person name="Submissions S."/>
        </authorList>
    </citation>
    <scope>NUCLEOTIDE SEQUENCE [LARGE SCALE GENOMIC DNA]</scope>
    <source>
        <strain evidence="8">CGMCC 1.3431</strain>
    </source>
</reference>
<keyword evidence="5 6" id="KW-0472">Membrane</keyword>
<dbReference type="Pfam" id="PF03741">
    <property type="entry name" value="TerC"/>
    <property type="match status" value="1"/>
</dbReference>
<dbReference type="OrthoDB" id="9807970at2"/>
<feature type="transmembrane region" description="Helical" evidence="6">
    <location>
        <begin position="146"/>
        <end position="172"/>
    </location>
</feature>
<keyword evidence="4 6" id="KW-1133">Transmembrane helix</keyword>
<name>A0A1G4S5F7_9CAUL</name>
<evidence type="ECO:0000313" key="7">
    <source>
        <dbReference type="EMBL" id="SCW64443.1"/>
    </source>
</evidence>
<feature type="transmembrane region" description="Helical" evidence="6">
    <location>
        <begin position="206"/>
        <end position="224"/>
    </location>
</feature>
<dbReference type="EMBL" id="FMTS01000003">
    <property type="protein sequence ID" value="SCW64443.1"/>
    <property type="molecule type" value="Genomic_DNA"/>
</dbReference>
<dbReference type="PANTHER" id="PTHR30238:SF4">
    <property type="entry name" value="SLL1022 PROTEIN"/>
    <property type="match status" value="1"/>
</dbReference>
<proteinExistence type="inferred from homology"/>
<evidence type="ECO:0000313" key="8">
    <source>
        <dbReference type="Proteomes" id="UP000199150"/>
    </source>
</evidence>
<evidence type="ECO:0000256" key="3">
    <source>
        <dbReference type="ARBA" id="ARBA00022692"/>
    </source>
</evidence>
<dbReference type="InterPro" id="IPR022301">
    <property type="entry name" value="Integral_membrane_YjbE"/>
</dbReference>
<comment type="similarity">
    <text evidence="2">Belongs to the TerC family.</text>
</comment>
<evidence type="ECO:0000256" key="6">
    <source>
        <dbReference type="SAM" id="Phobius"/>
    </source>
</evidence>
<dbReference type="InterPro" id="IPR005496">
    <property type="entry name" value="Integral_membrane_TerC"/>
</dbReference>
<organism evidence="7 8">
    <name type="scientific">Asticcacaulis taihuensis</name>
    <dbReference type="NCBI Taxonomy" id="260084"/>
    <lineage>
        <taxon>Bacteria</taxon>
        <taxon>Pseudomonadati</taxon>
        <taxon>Pseudomonadota</taxon>
        <taxon>Alphaproteobacteria</taxon>
        <taxon>Caulobacterales</taxon>
        <taxon>Caulobacteraceae</taxon>
        <taxon>Asticcacaulis</taxon>
    </lineage>
</organism>
<comment type="subcellular location">
    <subcellularLocation>
        <location evidence="1">Membrane</location>
        <topology evidence="1">Multi-pass membrane protein</topology>
    </subcellularLocation>
</comment>
<dbReference type="AlphaFoldDB" id="A0A1G4S5F7"/>
<feature type="transmembrane region" description="Helical" evidence="6">
    <location>
        <begin position="53"/>
        <end position="72"/>
    </location>
</feature>
<feature type="transmembrane region" description="Helical" evidence="6">
    <location>
        <begin position="178"/>
        <end position="199"/>
    </location>
</feature>
<evidence type="ECO:0000256" key="4">
    <source>
        <dbReference type="ARBA" id="ARBA00022989"/>
    </source>
</evidence>
<dbReference type="Proteomes" id="UP000199150">
    <property type="component" value="Unassembled WGS sequence"/>
</dbReference>
<feature type="transmembrane region" description="Helical" evidence="6">
    <location>
        <begin position="20"/>
        <end position="46"/>
    </location>
</feature>
<protein>
    <submittedName>
        <fullName evidence="7">Integral membrane protein, YjbE family</fullName>
    </submittedName>
</protein>
<sequence length="265" mass="28231">MALETSFLNIDPVLLSQGLALVQVVFIDIVMAGDNAVAVGIAAAGLAPDKRRLAILYGLIGAVILRIGFVLITVELLALVGLLLAGGILLLWVCWKMWRELHEHHETVAAEAAAEAAKSTGLHDPEAAARVAAAEARAKNGKTKTLLSATIQILAADISMSLDNVLAVAGAASHHVSILVFGLLLSIAAMGVAANLIANILHKFRWIAYAGVAVVLFVALKMIWEGGHQIWEFGHCDATLKCLPVMANDTVTWWRNTFTNLLSHK</sequence>
<dbReference type="NCBIfam" id="TIGR03717">
    <property type="entry name" value="R_switched_YjbE"/>
    <property type="match status" value="1"/>
</dbReference>
<dbReference type="RefSeq" id="WP_090648229.1">
    <property type="nucleotide sequence ID" value="NZ_CBCRYE010000001.1"/>
</dbReference>
<evidence type="ECO:0000256" key="2">
    <source>
        <dbReference type="ARBA" id="ARBA00007511"/>
    </source>
</evidence>
<feature type="transmembrane region" description="Helical" evidence="6">
    <location>
        <begin position="78"/>
        <end position="95"/>
    </location>
</feature>
<dbReference type="GO" id="GO:0016020">
    <property type="term" value="C:membrane"/>
    <property type="evidence" value="ECO:0007669"/>
    <property type="project" value="UniProtKB-SubCell"/>
</dbReference>
<gene>
    <name evidence="7" type="ORF">SAMN02927928_2453</name>
</gene>
<accession>A0A1G4S5F7</accession>
<dbReference type="STRING" id="260084.SAMN02927928_2453"/>